<comment type="similarity">
    <text evidence="2">Belongs to the NAD(P)-dependent epimerase/dehydratase family. Fucose synthase subfamily.</text>
</comment>
<evidence type="ECO:0000256" key="3">
    <source>
        <dbReference type="ARBA" id="ARBA00012371"/>
    </source>
</evidence>
<keyword evidence="6" id="KW-0413">Isomerase</keyword>
<evidence type="ECO:0000313" key="8">
    <source>
        <dbReference type="EMBL" id="GMI27216.1"/>
    </source>
</evidence>
<dbReference type="CDD" id="cd05239">
    <property type="entry name" value="GDP_FS_SDR_e"/>
    <property type="match status" value="1"/>
</dbReference>
<dbReference type="HAMAP" id="MF_00956">
    <property type="entry name" value="GDP_fucose_synth"/>
    <property type="match status" value="1"/>
</dbReference>
<dbReference type="GO" id="GO:0050577">
    <property type="term" value="F:GDP-L-fucose synthase activity"/>
    <property type="evidence" value="ECO:0007669"/>
    <property type="project" value="UniProtKB-EC"/>
</dbReference>
<dbReference type="InterPro" id="IPR001509">
    <property type="entry name" value="Epimerase_deHydtase"/>
</dbReference>
<keyword evidence="4" id="KW-0521">NADP</keyword>
<feature type="domain" description="NAD-dependent epimerase/dehydratase" evidence="7">
    <location>
        <begin position="6"/>
        <end position="239"/>
    </location>
</feature>
<gene>
    <name evidence="8" type="ORF">TrCOL_g9472</name>
</gene>
<dbReference type="InterPro" id="IPR002347">
    <property type="entry name" value="SDR_fam"/>
</dbReference>
<dbReference type="EC" id="1.1.1.271" evidence="3"/>
<comment type="caution">
    <text evidence="8">The sequence shown here is derived from an EMBL/GenBank/DDBJ whole genome shotgun (WGS) entry which is preliminary data.</text>
</comment>
<dbReference type="PANTHER" id="PTHR43238:SF1">
    <property type="entry name" value="GDP-L-FUCOSE SYNTHASE"/>
    <property type="match status" value="1"/>
</dbReference>
<dbReference type="InterPro" id="IPR036291">
    <property type="entry name" value="NAD(P)-bd_dom_sf"/>
</dbReference>
<evidence type="ECO:0000313" key="9">
    <source>
        <dbReference type="Proteomes" id="UP001165065"/>
    </source>
</evidence>
<dbReference type="Pfam" id="PF01370">
    <property type="entry name" value="Epimerase"/>
    <property type="match status" value="1"/>
</dbReference>
<protein>
    <recommendedName>
        <fullName evidence="3">GDP-L-fucose synthase</fullName>
        <ecNumber evidence="3">1.1.1.271</ecNumber>
    </recommendedName>
</protein>
<dbReference type="OrthoDB" id="202470at2759"/>
<comment type="pathway">
    <text evidence="1">Nucleotide-sugar biosynthesis; GDP-L-fucose biosynthesis via de novo pathway; GDP-L-fucose from GDP-alpha-D-mannose: step 2/2.</text>
</comment>
<dbReference type="SUPFAM" id="SSF51735">
    <property type="entry name" value="NAD(P)-binding Rossmann-fold domains"/>
    <property type="match status" value="1"/>
</dbReference>
<keyword evidence="5" id="KW-0560">Oxidoreductase</keyword>
<evidence type="ECO:0000256" key="5">
    <source>
        <dbReference type="ARBA" id="ARBA00023002"/>
    </source>
</evidence>
<keyword evidence="9" id="KW-1185">Reference proteome</keyword>
<evidence type="ECO:0000256" key="6">
    <source>
        <dbReference type="ARBA" id="ARBA00023235"/>
    </source>
</evidence>
<name>A0A9W7G0X1_9STRA</name>
<dbReference type="AlphaFoldDB" id="A0A9W7G0X1"/>
<dbReference type="Gene3D" id="3.40.50.720">
    <property type="entry name" value="NAD(P)-binding Rossmann-like Domain"/>
    <property type="match status" value="1"/>
</dbReference>
<dbReference type="EMBL" id="BRYA01000640">
    <property type="protein sequence ID" value="GMI27216.1"/>
    <property type="molecule type" value="Genomic_DNA"/>
</dbReference>
<evidence type="ECO:0000256" key="2">
    <source>
        <dbReference type="ARBA" id="ARBA00005959"/>
    </source>
</evidence>
<evidence type="ECO:0000256" key="4">
    <source>
        <dbReference type="ARBA" id="ARBA00022857"/>
    </source>
</evidence>
<proteinExistence type="inferred from homology"/>
<dbReference type="Proteomes" id="UP001165065">
    <property type="component" value="Unassembled WGS sequence"/>
</dbReference>
<dbReference type="InterPro" id="IPR028614">
    <property type="entry name" value="GDP_fucose/colitose_synth"/>
</dbReference>
<dbReference type="PRINTS" id="PR00081">
    <property type="entry name" value="GDHRDH"/>
</dbReference>
<organism evidence="8 9">
    <name type="scientific">Triparma columacea</name>
    <dbReference type="NCBI Taxonomy" id="722753"/>
    <lineage>
        <taxon>Eukaryota</taxon>
        <taxon>Sar</taxon>
        <taxon>Stramenopiles</taxon>
        <taxon>Ochrophyta</taxon>
        <taxon>Bolidophyceae</taxon>
        <taxon>Parmales</taxon>
        <taxon>Triparmaceae</taxon>
        <taxon>Triparma</taxon>
    </lineage>
</organism>
<dbReference type="Gene3D" id="3.90.25.10">
    <property type="entry name" value="UDP-galactose 4-epimerase, domain 1"/>
    <property type="match status" value="1"/>
</dbReference>
<evidence type="ECO:0000259" key="7">
    <source>
        <dbReference type="Pfam" id="PF01370"/>
    </source>
</evidence>
<reference evidence="9" key="1">
    <citation type="journal article" date="2023" name="Commun. Biol.">
        <title>Genome analysis of Parmales, the sister group of diatoms, reveals the evolutionary specialization of diatoms from phago-mixotrophs to photoautotrophs.</title>
        <authorList>
            <person name="Ban H."/>
            <person name="Sato S."/>
            <person name="Yoshikawa S."/>
            <person name="Yamada K."/>
            <person name="Nakamura Y."/>
            <person name="Ichinomiya M."/>
            <person name="Sato N."/>
            <person name="Blanc-Mathieu R."/>
            <person name="Endo H."/>
            <person name="Kuwata A."/>
            <person name="Ogata H."/>
        </authorList>
    </citation>
    <scope>NUCLEOTIDE SEQUENCE [LARGE SCALE GENOMIC DNA]</scope>
</reference>
<evidence type="ECO:0000256" key="1">
    <source>
        <dbReference type="ARBA" id="ARBA00004883"/>
    </source>
</evidence>
<dbReference type="GO" id="GO:0016853">
    <property type="term" value="F:isomerase activity"/>
    <property type="evidence" value="ECO:0007669"/>
    <property type="project" value="UniProtKB-KW"/>
</dbReference>
<sequence length="315" mass="35482">MSAVYLVTGGSGLVGSAIKQVVDRDAVEGEKWIFLSSKDGDLKIRSDCDAIFDKHKPTHVIHLAAKVGGLFANMQQKVEFYRENIMMNDNVMECCRIHKVQKLVSYLSTCIFPDKTTYPIDETMLHAGPPHPSNEGYAYAKRMVDTMNRAYAEEYGCNFTSIIPTNIYGPRDNFSIQNGHVIPGLIHKCFIAKRDNTPFTIWGSGTPLRQFMYSEDLAELTLWVVREYHSPEPIIISVGEEAEVSIKDVAMAVVKAMDFKGEVVFDTSKADGQFKKTASNAKLRTFKPDHKFVSIEEGVKKAVDWFVDNYDEARK</sequence>
<accession>A0A9W7G0X1</accession>
<dbReference type="PANTHER" id="PTHR43238">
    <property type="entry name" value="GDP-L-FUCOSE SYNTHASE"/>
    <property type="match status" value="1"/>
</dbReference>